<name>A0A150FZC0_GONPE</name>
<evidence type="ECO:0000256" key="1">
    <source>
        <dbReference type="SAM" id="MobiDB-lite"/>
    </source>
</evidence>
<feature type="compositionally biased region" description="Gly residues" evidence="1">
    <location>
        <begin position="1083"/>
        <end position="1104"/>
    </location>
</feature>
<evidence type="ECO:0000313" key="2">
    <source>
        <dbReference type="EMBL" id="KXZ42966.1"/>
    </source>
</evidence>
<feature type="compositionally biased region" description="Low complexity" evidence="1">
    <location>
        <begin position="1210"/>
        <end position="1221"/>
    </location>
</feature>
<comment type="caution">
    <text evidence="2">The sequence shown here is derived from an EMBL/GenBank/DDBJ whole genome shotgun (WGS) entry which is preliminary data.</text>
</comment>
<feature type="compositionally biased region" description="Low complexity" evidence="1">
    <location>
        <begin position="1067"/>
        <end position="1082"/>
    </location>
</feature>
<feature type="compositionally biased region" description="Gly residues" evidence="1">
    <location>
        <begin position="1191"/>
        <end position="1209"/>
    </location>
</feature>
<feature type="compositionally biased region" description="Basic and acidic residues" evidence="1">
    <location>
        <begin position="51"/>
        <end position="68"/>
    </location>
</feature>
<organism evidence="2 3">
    <name type="scientific">Gonium pectorale</name>
    <name type="common">Green alga</name>
    <dbReference type="NCBI Taxonomy" id="33097"/>
    <lineage>
        <taxon>Eukaryota</taxon>
        <taxon>Viridiplantae</taxon>
        <taxon>Chlorophyta</taxon>
        <taxon>core chlorophytes</taxon>
        <taxon>Chlorophyceae</taxon>
        <taxon>CS clade</taxon>
        <taxon>Chlamydomonadales</taxon>
        <taxon>Volvocaceae</taxon>
        <taxon>Gonium</taxon>
    </lineage>
</organism>
<reference evidence="3" key="1">
    <citation type="journal article" date="2016" name="Nat. Commun.">
        <title>The Gonium pectorale genome demonstrates co-option of cell cycle regulation during the evolution of multicellularity.</title>
        <authorList>
            <person name="Hanschen E.R."/>
            <person name="Marriage T.N."/>
            <person name="Ferris P.J."/>
            <person name="Hamaji T."/>
            <person name="Toyoda A."/>
            <person name="Fujiyama A."/>
            <person name="Neme R."/>
            <person name="Noguchi H."/>
            <person name="Minakuchi Y."/>
            <person name="Suzuki M."/>
            <person name="Kawai-Toyooka H."/>
            <person name="Smith D.R."/>
            <person name="Sparks H."/>
            <person name="Anderson J."/>
            <person name="Bakaric R."/>
            <person name="Luria V."/>
            <person name="Karger A."/>
            <person name="Kirschner M.W."/>
            <person name="Durand P.M."/>
            <person name="Michod R.E."/>
            <person name="Nozaki H."/>
            <person name="Olson B.J."/>
        </authorList>
    </citation>
    <scope>NUCLEOTIDE SEQUENCE [LARGE SCALE GENOMIC DNA]</scope>
    <source>
        <strain evidence="3">NIES-2863</strain>
    </source>
</reference>
<dbReference type="AlphaFoldDB" id="A0A150FZC0"/>
<protein>
    <submittedName>
        <fullName evidence="2">Uncharacterized protein</fullName>
    </submittedName>
</protein>
<feature type="compositionally biased region" description="Pro residues" evidence="1">
    <location>
        <begin position="197"/>
        <end position="206"/>
    </location>
</feature>
<accession>A0A150FZC0</accession>
<feature type="compositionally biased region" description="Gly residues" evidence="1">
    <location>
        <begin position="894"/>
        <end position="921"/>
    </location>
</feature>
<evidence type="ECO:0000313" key="3">
    <source>
        <dbReference type="Proteomes" id="UP000075714"/>
    </source>
</evidence>
<feature type="compositionally biased region" description="Gly residues" evidence="1">
    <location>
        <begin position="71"/>
        <end position="86"/>
    </location>
</feature>
<feature type="region of interest" description="Disordered" evidence="1">
    <location>
        <begin position="894"/>
        <end position="938"/>
    </location>
</feature>
<feature type="compositionally biased region" description="Pro residues" evidence="1">
    <location>
        <begin position="112"/>
        <end position="122"/>
    </location>
</feature>
<feature type="compositionally biased region" description="Gly residues" evidence="1">
    <location>
        <begin position="321"/>
        <end position="331"/>
    </location>
</feature>
<proteinExistence type="predicted"/>
<feature type="compositionally biased region" description="Low complexity" evidence="1">
    <location>
        <begin position="87"/>
        <end position="111"/>
    </location>
</feature>
<feature type="region of interest" description="Disordered" evidence="1">
    <location>
        <begin position="764"/>
        <end position="786"/>
    </location>
</feature>
<gene>
    <name evidence="2" type="ORF">GPECTOR_109g209</name>
</gene>
<dbReference type="EMBL" id="LSYV01000109">
    <property type="protein sequence ID" value="KXZ42966.1"/>
    <property type="molecule type" value="Genomic_DNA"/>
</dbReference>
<feature type="region of interest" description="Disordered" evidence="1">
    <location>
        <begin position="1067"/>
        <end position="1109"/>
    </location>
</feature>
<feature type="region of interest" description="Disordered" evidence="1">
    <location>
        <begin position="373"/>
        <end position="412"/>
    </location>
</feature>
<feature type="compositionally biased region" description="Pro residues" evidence="1">
    <location>
        <begin position="660"/>
        <end position="672"/>
    </location>
</feature>
<dbReference type="Proteomes" id="UP000075714">
    <property type="component" value="Unassembled WGS sequence"/>
</dbReference>
<feature type="compositionally biased region" description="Low complexity" evidence="1">
    <location>
        <begin position="922"/>
        <end position="938"/>
    </location>
</feature>
<feature type="region of interest" description="Disordered" evidence="1">
    <location>
        <begin position="1168"/>
        <end position="1243"/>
    </location>
</feature>
<feature type="compositionally biased region" description="Gly residues" evidence="1">
    <location>
        <begin position="279"/>
        <end position="291"/>
    </location>
</feature>
<feature type="region of interest" description="Disordered" evidence="1">
    <location>
        <begin position="656"/>
        <end position="736"/>
    </location>
</feature>
<feature type="compositionally biased region" description="Gly residues" evidence="1">
    <location>
        <begin position="1222"/>
        <end position="1243"/>
    </location>
</feature>
<feature type="compositionally biased region" description="Low complexity" evidence="1">
    <location>
        <begin position="260"/>
        <end position="278"/>
    </location>
</feature>
<feature type="region of interest" description="Disordered" evidence="1">
    <location>
        <begin position="959"/>
        <end position="981"/>
    </location>
</feature>
<feature type="compositionally biased region" description="Low complexity" evidence="1">
    <location>
        <begin position="292"/>
        <end position="320"/>
    </location>
</feature>
<sequence length="1243" mass="119819">MDGERADPDERPPVWARASGPGAGEPRGRALGAEPPDLGPPAAAHQTSSHPEPHGADPATRRRSDALREGSCGGSAGGVGTSGGTSEGLSDGSSDSLSAASDAATSATTPPQQHPRLPPPVLEPGSSLECRAHVPPQWPPPPQLEHHGSAAGAAAAAGESPYGSWDRDRGPVVSNPHVLLVAPAPPQPHPYPDRVSGPPPEAPPPGVCAGRQPHPWSPPAGQRTGAQHPGHPGHPGQGQPAGRGRQCEAAVEPADVPTSGDDPPWAAAWAWDATTGPGTRPGTGPGTGPGPGQSAEHAAAAPAGEGEGGAAQAAPWHGCGPAQGQGQGTAHGAGIVAAPRTVPGLGLVISPIRSCEGSLLGGGTGARGASAAAAAAGPAVPPPPQVRGLRSSTSQPDQLPAHAARAAPDQQPPLLVQSFSQRHPETRPPAPRRHSSFIAAAAATAAAAAATAVAAANAVVTFIRVRGAELDGRLGSSGGGGGGGDYGDAPGLYGEDRQLLERVMRATAFLEPRPPVAAEAAAERRRGRGSQTRALADPAPGALSLHELQLLASGEWRPGSGGGVCGNDIAGYSGGGGDGWADGGGGDAFGGTFDRLPLLALPACGSRGYGAAQEGASAAWTEASTAADEEMVDAFAALQPPRHLARPRASLIPMLQIPTAPGPQGPGRPPHQPSTNLHASPGPGSGSGCGLDGVSQPPLPPHPLSVLTLRPAPGTPLAGGSGTEPPHPHPPSAFALRPASDASLAGEGGASPYHMRVQDPATLAAQHGAARSNDGGGGRDLRVWRSGSLGGADDGAGAALAEPAAARASPSAAAGAAGIHLRLRPLGSVPPPARYVPFDELDAMPYDAAPQSPAPAAAAPAAGAGVARASAAAPSRQPPNPVVVWSSFRGTGRMGGMGAGGSDGSGGCVMGGSGNSSGGMSPGASARSHAEAGPAPALPPALALAAGRASWTGGRQAEWVGTLEPPPTDGSWLPPSSPSPVRLPAAPPVGLWAREAAASVLGGSPSDHRSSSSGLGFQGLSLGGGGGGGAVHTARSHDTVAATGGGGDGGGSLAGGGDGSGGGYCSGASGQSARAGAAAADGPGAGSLPGGGPWLRGRPGGGWGPAAEAVRTHPPTVVNVQHQHRHQLLHAEAQLRQQSLLVDEGAGGAGGFSSVPVVGSNDVGIGVSGGAGSPGDSGSLSLSLAPDSSGSTGGGRAGGGGRGSVGGTGSLSLSLAPNSLGAGAGAGADPDAGGGGGGGGGDH</sequence>
<feature type="compositionally biased region" description="Basic and acidic residues" evidence="1">
    <location>
        <begin position="1"/>
        <end position="12"/>
    </location>
</feature>
<feature type="region of interest" description="Disordered" evidence="1">
    <location>
        <begin position="1"/>
        <end position="331"/>
    </location>
</feature>
<feature type="compositionally biased region" description="Low complexity" evidence="1">
    <location>
        <begin position="1176"/>
        <end position="1190"/>
    </location>
</feature>
<keyword evidence="3" id="KW-1185">Reference proteome</keyword>